<dbReference type="EMBL" id="GBRH01158814">
    <property type="protein sequence ID" value="JAE39082.1"/>
    <property type="molecule type" value="Transcribed_RNA"/>
</dbReference>
<proteinExistence type="predicted"/>
<evidence type="ECO:0000313" key="1">
    <source>
        <dbReference type="EMBL" id="JAE39082.1"/>
    </source>
</evidence>
<reference evidence="1" key="2">
    <citation type="journal article" date="2015" name="Data Brief">
        <title>Shoot transcriptome of the giant reed, Arundo donax.</title>
        <authorList>
            <person name="Barrero R.A."/>
            <person name="Guerrero F.D."/>
            <person name="Moolhuijzen P."/>
            <person name="Goolsby J.A."/>
            <person name="Tidwell J."/>
            <person name="Bellgard S.E."/>
            <person name="Bellgard M.I."/>
        </authorList>
    </citation>
    <scope>NUCLEOTIDE SEQUENCE</scope>
    <source>
        <tissue evidence="1">Shoot tissue taken approximately 20 cm above the soil surface</tissue>
    </source>
</reference>
<name>A0A0A9HQU7_ARUDO</name>
<protein>
    <submittedName>
        <fullName evidence="1">Uncharacterized protein</fullName>
    </submittedName>
</protein>
<reference evidence="1" key="1">
    <citation type="submission" date="2014-09" db="EMBL/GenBank/DDBJ databases">
        <authorList>
            <person name="Magalhaes I.L.F."/>
            <person name="Oliveira U."/>
            <person name="Santos F.R."/>
            <person name="Vidigal T.H.D.A."/>
            <person name="Brescovit A.D."/>
            <person name="Santos A.J."/>
        </authorList>
    </citation>
    <scope>NUCLEOTIDE SEQUENCE</scope>
    <source>
        <tissue evidence="1">Shoot tissue taken approximately 20 cm above the soil surface</tissue>
    </source>
</reference>
<sequence length="46" mass="5338">MLTCGCFLVCIREHCKIVNSLKLQQRYEKLNLIPAIVSDFSMNFDC</sequence>
<dbReference type="AlphaFoldDB" id="A0A0A9HQU7"/>
<accession>A0A0A9HQU7</accession>
<organism evidence="1">
    <name type="scientific">Arundo donax</name>
    <name type="common">Giant reed</name>
    <name type="synonym">Donax arundinaceus</name>
    <dbReference type="NCBI Taxonomy" id="35708"/>
    <lineage>
        <taxon>Eukaryota</taxon>
        <taxon>Viridiplantae</taxon>
        <taxon>Streptophyta</taxon>
        <taxon>Embryophyta</taxon>
        <taxon>Tracheophyta</taxon>
        <taxon>Spermatophyta</taxon>
        <taxon>Magnoliopsida</taxon>
        <taxon>Liliopsida</taxon>
        <taxon>Poales</taxon>
        <taxon>Poaceae</taxon>
        <taxon>PACMAD clade</taxon>
        <taxon>Arundinoideae</taxon>
        <taxon>Arundineae</taxon>
        <taxon>Arundo</taxon>
    </lineage>
</organism>